<dbReference type="EMBL" id="BART01033038">
    <property type="protein sequence ID" value="GAH16871.1"/>
    <property type="molecule type" value="Genomic_DNA"/>
</dbReference>
<gene>
    <name evidence="1" type="ORF">S01H4_56914</name>
</gene>
<accession>X1D7Y0</accession>
<proteinExistence type="predicted"/>
<dbReference type="AlphaFoldDB" id="X1D7Y0"/>
<sequence length="116" mass="13532">MGIADRGPYQVPEVSYKVAKVSKRGNDVYNWRVRKRLKVMDKITSKPHTLGYFARGIAKPLTAALFITLTYERILSLGETWADVGPDFDKWRSRIRSKYGKFEFIRCWESHKDGYP</sequence>
<name>X1D7Y0_9ZZZZ</name>
<reference evidence="1" key="1">
    <citation type="journal article" date="2014" name="Front. Microbiol.">
        <title>High frequency of phylogenetically diverse reductive dehalogenase-homologous genes in deep subseafloor sedimentary metagenomes.</title>
        <authorList>
            <person name="Kawai M."/>
            <person name="Futagami T."/>
            <person name="Toyoda A."/>
            <person name="Takaki Y."/>
            <person name="Nishi S."/>
            <person name="Hori S."/>
            <person name="Arai W."/>
            <person name="Tsubouchi T."/>
            <person name="Morono Y."/>
            <person name="Uchiyama I."/>
            <person name="Ito T."/>
            <person name="Fujiyama A."/>
            <person name="Inagaki F."/>
            <person name="Takami H."/>
        </authorList>
    </citation>
    <scope>NUCLEOTIDE SEQUENCE</scope>
    <source>
        <strain evidence="1">Expedition CK06-06</strain>
    </source>
</reference>
<evidence type="ECO:0000313" key="1">
    <source>
        <dbReference type="EMBL" id="GAH16871.1"/>
    </source>
</evidence>
<organism evidence="1">
    <name type="scientific">marine sediment metagenome</name>
    <dbReference type="NCBI Taxonomy" id="412755"/>
    <lineage>
        <taxon>unclassified sequences</taxon>
        <taxon>metagenomes</taxon>
        <taxon>ecological metagenomes</taxon>
    </lineage>
</organism>
<feature type="non-terminal residue" evidence="1">
    <location>
        <position position="116"/>
    </location>
</feature>
<comment type="caution">
    <text evidence="1">The sequence shown here is derived from an EMBL/GenBank/DDBJ whole genome shotgun (WGS) entry which is preliminary data.</text>
</comment>
<protein>
    <submittedName>
        <fullName evidence="1">Uncharacterized protein</fullName>
    </submittedName>
</protein>